<evidence type="ECO:0008006" key="3">
    <source>
        <dbReference type="Google" id="ProtNLM"/>
    </source>
</evidence>
<evidence type="ECO:0000313" key="1">
    <source>
        <dbReference type="EMBL" id="MBC5995003.1"/>
    </source>
</evidence>
<evidence type="ECO:0000313" key="2">
    <source>
        <dbReference type="Proteomes" id="UP000603640"/>
    </source>
</evidence>
<protein>
    <recommendedName>
        <fullName evidence="3">Lipoprotein</fullName>
    </recommendedName>
</protein>
<reference evidence="1" key="1">
    <citation type="submission" date="2020-08" db="EMBL/GenBank/DDBJ databases">
        <title>Pontibacter sp. SD6 16S ribosomal RNA gene Genome sequencing and assembly.</title>
        <authorList>
            <person name="Kang M."/>
        </authorList>
    </citation>
    <scope>NUCLEOTIDE SEQUENCE</scope>
    <source>
        <strain evidence="1">SD6</strain>
    </source>
</reference>
<sequence length="195" mass="21737">MKKMFTLALLALAFTSCDKEKESEVEPLTIVHKQINSSFKYTVPIQVDVNSDGRNDFTFGNVLVSDSQGSHNLFYVRPLENNQVLLNLQQDISIGNWAAPLQLNDVVQEDQNRNYQFIRANGYVLDLRQPSGAQTLAEGPLGNSSTVYVGFRLKEGDKYKAGWVKLTYTAGTDKVDVTEAAFHTSTKITLEAGQR</sequence>
<dbReference type="Proteomes" id="UP000603640">
    <property type="component" value="Unassembled WGS sequence"/>
</dbReference>
<dbReference type="AlphaFoldDB" id="A0A923SKL5"/>
<organism evidence="1 2">
    <name type="scientific">Pontibacter cellulosilyticus</name>
    <dbReference type="NCBI Taxonomy" id="1720253"/>
    <lineage>
        <taxon>Bacteria</taxon>
        <taxon>Pseudomonadati</taxon>
        <taxon>Bacteroidota</taxon>
        <taxon>Cytophagia</taxon>
        <taxon>Cytophagales</taxon>
        <taxon>Hymenobacteraceae</taxon>
        <taxon>Pontibacter</taxon>
    </lineage>
</organism>
<proteinExistence type="predicted"/>
<dbReference type="EMBL" id="JACRVF010000008">
    <property type="protein sequence ID" value="MBC5995003.1"/>
    <property type="molecule type" value="Genomic_DNA"/>
</dbReference>
<name>A0A923SKL5_9BACT</name>
<gene>
    <name evidence="1" type="ORF">H8S84_19310</name>
</gene>
<dbReference type="RefSeq" id="WP_187069030.1">
    <property type="nucleotide sequence ID" value="NZ_JACRVF010000008.1"/>
</dbReference>
<dbReference type="PROSITE" id="PS51257">
    <property type="entry name" value="PROKAR_LIPOPROTEIN"/>
    <property type="match status" value="1"/>
</dbReference>
<comment type="caution">
    <text evidence="1">The sequence shown here is derived from an EMBL/GenBank/DDBJ whole genome shotgun (WGS) entry which is preliminary data.</text>
</comment>
<keyword evidence="2" id="KW-1185">Reference proteome</keyword>
<accession>A0A923SKL5</accession>